<sequence length="336" mass="36526">MDLSEVAGSGSNVKDFSKKKRGNRYAKLKQSKLDARREQWLAQVKSKGSKVESENACEVSVDGRNKKGGLDVKNVEVKQRGAETNVLIHHHNVDWDLSPSNSPGSLGSLFANNSSGTNFSGCSGSSISSGGFCSGSISEEDEDNDGCLDDWEAVADALGVGDKSIEPSPEPPTCLQERSRDVPSEEISLGKGPRPENVKVPVNHGGCRAWKPDDAFRPQSLPNLSKQRSFPVKSDMHYDHRGCGSWVRSNLTSVPSSCPICYEDLDMTDTSFLPCFCGFRLCLFCHKRILEGDGRCPGCRKPYETYGLVEGKPNLNGGISSIGLARSFSMITKPRK</sequence>
<dbReference type="GO" id="GO:0016567">
    <property type="term" value="P:protein ubiquitination"/>
    <property type="evidence" value="ECO:0007669"/>
    <property type="project" value="TreeGrafter"/>
</dbReference>
<dbReference type="AlphaFoldDB" id="A0A7N0V2N2"/>
<evidence type="ECO:0000313" key="5">
    <source>
        <dbReference type="Proteomes" id="UP000594263"/>
    </source>
</evidence>
<dbReference type="Proteomes" id="UP000594263">
    <property type="component" value="Unplaced"/>
</dbReference>
<dbReference type="SUPFAM" id="SSF57850">
    <property type="entry name" value="RING/U-box"/>
    <property type="match status" value="1"/>
</dbReference>
<dbReference type="InterPro" id="IPR039780">
    <property type="entry name" value="Mot2"/>
</dbReference>
<keyword evidence="1" id="KW-0479">Metal-binding</keyword>
<dbReference type="InterPro" id="IPR001841">
    <property type="entry name" value="Znf_RING"/>
</dbReference>
<proteinExistence type="predicted"/>
<name>A0A7N0V2N2_KALFE</name>
<keyword evidence="1" id="KW-0863">Zinc-finger</keyword>
<dbReference type="InterPro" id="IPR039515">
    <property type="entry name" value="NOT4_mRING-HC-C4C4"/>
</dbReference>
<dbReference type="PANTHER" id="PTHR12603">
    <property type="entry name" value="CCR4-NOT TRANSCRIPTION COMPLEX RELATED"/>
    <property type="match status" value="1"/>
</dbReference>
<accession>A0A7N0V2N2</accession>
<keyword evidence="1" id="KW-0862">Zinc</keyword>
<feature type="domain" description="RING-type" evidence="3">
    <location>
        <begin position="258"/>
        <end position="300"/>
    </location>
</feature>
<organism evidence="4 5">
    <name type="scientific">Kalanchoe fedtschenkoi</name>
    <name type="common">Lavender scallops</name>
    <name type="synonym">South American air plant</name>
    <dbReference type="NCBI Taxonomy" id="63787"/>
    <lineage>
        <taxon>Eukaryota</taxon>
        <taxon>Viridiplantae</taxon>
        <taxon>Streptophyta</taxon>
        <taxon>Embryophyta</taxon>
        <taxon>Tracheophyta</taxon>
        <taxon>Spermatophyta</taxon>
        <taxon>Magnoliopsida</taxon>
        <taxon>eudicotyledons</taxon>
        <taxon>Gunneridae</taxon>
        <taxon>Pentapetalae</taxon>
        <taxon>Saxifragales</taxon>
        <taxon>Crassulaceae</taxon>
        <taxon>Kalanchoe</taxon>
    </lineage>
</organism>
<dbReference type="GO" id="GO:0004842">
    <property type="term" value="F:ubiquitin-protein transferase activity"/>
    <property type="evidence" value="ECO:0007669"/>
    <property type="project" value="InterPro"/>
</dbReference>
<evidence type="ECO:0000259" key="3">
    <source>
        <dbReference type="PROSITE" id="PS50089"/>
    </source>
</evidence>
<dbReference type="Gramene" id="Kaladp0095s0604.1.v1.1">
    <property type="protein sequence ID" value="Kaladp0095s0604.1.v1.1"/>
    <property type="gene ID" value="Kaladp0095s0604.v1.1"/>
</dbReference>
<feature type="region of interest" description="Disordered" evidence="2">
    <location>
        <begin position="161"/>
        <end position="195"/>
    </location>
</feature>
<dbReference type="GO" id="GO:0008270">
    <property type="term" value="F:zinc ion binding"/>
    <property type="evidence" value="ECO:0007669"/>
    <property type="project" value="UniProtKB-KW"/>
</dbReference>
<dbReference type="InterPro" id="IPR013083">
    <property type="entry name" value="Znf_RING/FYVE/PHD"/>
</dbReference>
<dbReference type="PANTHER" id="PTHR12603:SF0">
    <property type="entry name" value="CCR4-NOT TRANSCRIPTION COMPLEX SUBUNIT 4"/>
    <property type="match status" value="1"/>
</dbReference>
<reference evidence="4" key="1">
    <citation type="submission" date="2021-01" db="UniProtKB">
        <authorList>
            <consortium name="EnsemblPlants"/>
        </authorList>
    </citation>
    <scope>IDENTIFICATION</scope>
</reference>
<dbReference type="Pfam" id="PF14570">
    <property type="entry name" value="zf-RING_4"/>
    <property type="match status" value="1"/>
</dbReference>
<dbReference type="FunFam" id="3.30.40.10:FF:000383">
    <property type="entry name" value="RING/U-box superfamily protein"/>
    <property type="match status" value="1"/>
</dbReference>
<dbReference type="OMA" id="NPPESCE"/>
<evidence type="ECO:0000256" key="1">
    <source>
        <dbReference type="PROSITE-ProRule" id="PRU00175"/>
    </source>
</evidence>
<feature type="compositionally biased region" description="Basic residues" evidence="2">
    <location>
        <begin position="17"/>
        <end position="30"/>
    </location>
</feature>
<feature type="region of interest" description="Disordered" evidence="2">
    <location>
        <begin position="1"/>
        <end position="30"/>
    </location>
</feature>
<keyword evidence="5" id="KW-1185">Reference proteome</keyword>
<protein>
    <recommendedName>
        <fullName evidence="3">RING-type domain-containing protein</fullName>
    </recommendedName>
</protein>
<dbReference type="Gene3D" id="3.30.40.10">
    <property type="entry name" value="Zinc/RING finger domain, C3HC4 (zinc finger)"/>
    <property type="match status" value="1"/>
</dbReference>
<evidence type="ECO:0000313" key="4">
    <source>
        <dbReference type="EnsemblPlants" id="Kaladp0095s0604.1.v1.1"/>
    </source>
</evidence>
<dbReference type="EnsemblPlants" id="Kaladp0095s0604.1.v1.1">
    <property type="protein sequence ID" value="Kaladp0095s0604.1.v1.1"/>
    <property type="gene ID" value="Kaladp0095s0604.v1.1"/>
</dbReference>
<dbReference type="PROSITE" id="PS50089">
    <property type="entry name" value="ZF_RING_2"/>
    <property type="match status" value="1"/>
</dbReference>
<evidence type="ECO:0000256" key="2">
    <source>
        <dbReference type="SAM" id="MobiDB-lite"/>
    </source>
</evidence>
<dbReference type="GO" id="GO:0030014">
    <property type="term" value="C:CCR4-NOT complex"/>
    <property type="evidence" value="ECO:0007669"/>
    <property type="project" value="InterPro"/>
</dbReference>
<dbReference type="CDD" id="cd16618">
    <property type="entry name" value="mRING-HC-C4C4_CNOT4"/>
    <property type="match status" value="1"/>
</dbReference>